<evidence type="ECO:0000256" key="7">
    <source>
        <dbReference type="ARBA" id="ARBA00022884"/>
    </source>
</evidence>
<comment type="caution">
    <text evidence="11">The sequence shown here is derived from an EMBL/GenBank/DDBJ whole genome shotgun (WGS) entry which is preliminary data.</text>
</comment>
<dbReference type="Gene3D" id="3.30.54.20">
    <property type="match status" value="1"/>
</dbReference>
<keyword evidence="4 11" id="KW-0436">Ligase</keyword>
<keyword evidence="3" id="KW-0820">tRNA-binding</keyword>
<dbReference type="InterPro" id="IPR018162">
    <property type="entry name" value="Ala-tRNA-ligase_IIc_anticod-bd"/>
</dbReference>
<dbReference type="Gene3D" id="3.30.930.10">
    <property type="entry name" value="Bira Bifunctional Protein, Domain 2"/>
    <property type="match status" value="1"/>
</dbReference>
<dbReference type="FunFam" id="3.30.980.10:FF:000004">
    <property type="entry name" value="Alanine--tRNA ligase, cytoplasmic"/>
    <property type="match status" value="1"/>
</dbReference>
<dbReference type="GO" id="GO:0004813">
    <property type="term" value="F:alanine-tRNA ligase activity"/>
    <property type="evidence" value="ECO:0007669"/>
    <property type="project" value="UniProtKB-EC"/>
</dbReference>
<dbReference type="InterPro" id="IPR050058">
    <property type="entry name" value="Ala-tRNA_ligase"/>
</dbReference>
<dbReference type="PANTHER" id="PTHR11777">
    <property type="entry name" value="ALANYL-TRNA SYNTHETASE"/>
    <property type="match status" value="1"/>
</dbReference>
<evidence type="ECO:0000256" key="3">
    <source>
        <dbReference type="ARBA" id="ARBA00022555"/>
    </source>
</evidence>
<dbReference type="Pfam" id="PF07973">
    <property type="entry name" value="tRNA_SAD"/>
    <property type="match status" value="1"/>
</dbReference>
<dbReference type="InterPro" id="IPR018163">
    <property type="entry name" value="Thr/Ala-tRNA-synth_IIc_edit"/>
</dbReference>
<dbReference type="GO" id="GO:0005737">
    <property type="term" value="C:cytoplasm"/>
    <property type="evidence" value="ECO:0007669"/>
    <property type="project" value="InterPro"/>
</dbReference>
<keyword evidence="9" id="KW-0030">Aminoacyl-tRNA synthetase</keyword>
<gene>
    <name evidence="11" type="ORF">COT87_01545</name>
</gene>
<dbReference type="Pfam" id="PF01411">
    <property type="entry name" value="tRNA-synt_2c"/>
    <property type="match status" value="1"/>
</dbReference>
<feature type="domain" description="Alanyl-transfer RNA synthetases family profile" evidence="10">
    <location>
        <begin position="1"/>
        <end position="591"/>
    </location>
</feature>
<evidence type="ECO:0000256" key="2">
    <source>
        <dbReference type="ARBA" id="ARBA00013168"/>
    </source>
</evidence>
<dbReference type="InterPro" id="IPR002318">
    <property type="entry name" value="Ala-tRNA-lgiase_IIc"/>
</dbReference>
<evidence type="ECO:0000256" key="9">
    <source>
        <dbReference type="ARBA" id="ARBA00023146"/>
    </source>
</evidence>
<dbReference type="InterPro" id="IPR012947">
    <property type="entry name" value="tRNA_SAD"/>
</dbReference>
<dbReference type="InterPro" id="IPR045864">
    <property type="entry name" value="aa-tRNA-synth_II/BPL/LPL"/>
</dbReference>
<dbReference type="GO" id="GO:0006419">
    <property type="term" value="P:alanyl-tRNA aminoacylation"/>
    <property type="evidence" value="ECO:0007669"/>
    <property type="project" value="InterPro"/>
</dbReference>
<keyword evidence="5" id="KW-0547">Nucleotide-binding</keyword>
<keyword evidence="8" id="KW-0648">Protein biosynthesis</keyword>
<dbReference type="InterPro" id="IPR018165">
    <property type="entry name" value="Ala-tRNA-synth_IIc_core"/>
</dbReference>
<dbReference type="SMART" id="SM00863">
    <property type="entry name" value="tRNA_SAD"/>
    <property type="match status" value="1"/>
</dbReference>
<comment type="similarity">
    <text evidence="1">Belongs to the class-II aminoacyl-tRNA synthetase family.</text>
</comment>
<protein>
    <recommendedName>
        <fullName evidence="2">alanine--tRNA ligase</fullName>
        <ecNumber evidence="2">6.1.1.7</ecNumber>
    </recommendedName>
</protein>
<evidence type="ECO:0000256" key="8">
    <source>
        <dbReference type="ARBA" id="ARBA00022917"/>
    </source>
</evidence>
<sequence length="591" mass="66166">MKASEIRAKYLKFFASRGHAVIPAAPIIPPDDPTTLFTSSGMQQMVPYLKGTVHPMGKRIVDSQPSFRSDDIEEVGDNRHTCMFEMLGNWSLGDYFKQEQLSWIWEFFTGELGLPAEKLYITLFEGNELVPKDLESYDIWKSLGVKDDHIVYYPGKKNWWSRAGTPDQMPVGEIGGPTSEIFFEFTGVVHDKKFGDICHPNCDCGRFLEICNSVFMAYEKIERGLKSLPSQNVDFGGGLERIAAAVNNDPDIFMTDMFTSIIRIIEVSSGKKYEGQYLAPMRVIADHLRASVFMIAQGLEPSNKLQGYILRRLLRRAAVRSRLLGADAKKIFIECILEIVKEYSEAGFIGADSSQHVQTIITDELDKFSKALDRGLKEINHTDTKLIDAQFAFNLYQSLGFPFEITRDLLAEKNITLDQSELDKIFTAHKEGSRTASAGMFKGGLADQGEITTKYHTATHLLHQALIDVLGDEIQQAGSNITSERLRFDYAFSGKPTATQLKKISEIINAKISEDLPVVKTIEDKDKAINSGARAFFSEKYPEKVSVYTIGTYSKELCGGPHVESTGVIGKIEIYKDEALGSGKRRIYAKL</sequence>
<dbReference type="EMBL" id="PFAF01000029">
    <property type="protein sequence ID" value="PIR99053.1"/>
    <property type="molecule type" value="Genomic_DNA"/>
</dbReference>
<dbReference type="CDD" id="cd00673">
    <property type="entry name" value="AlaRS_core"/>
    <property type="match status" value="1"/>
</dbReference>
<evidence type="ECO:0000256" key="4">
    <source>
        <dbReference type="ARBA" id="ARBA00022598"/>
    </source>
</evidence>
<organism evidence="11 12">
    <name type="scientific">Candidatus Collierbacteria bacterium CG10_big_fil_rev_8_21_14_0_10_44_9</name>
    <dbReference type="NCBI Taxonomy" id="1974535"/>
    <lineage>
        <taxon>Bacteria</taxon>
        <taxon>Candidatus Collieribacteriota</taxon>
    </lineage>
</organism>
<proteinExistence type="inferred from homology"/>
<dbReference type="AlphaFoldDB" id="A0A2H0VIZ6"/>
<dbReference type="Gene3D" id="3.30.980.10">
    <property type="entry name" value="Threonyl-trna Synthetase, Chain A, domain 2"/>
    <property type="match status" value="1"/>
</dbReference>
<evidence type="ECO:0000256" key="5">
    <source>
        <dbReference type="ARBA" id="ARBA00022741"/>
    </source>
</evidence>
<dbReference type="PROSITE" id="PS50860">
    <property type="entry name" value="AA_TRNA_LIGASE_II_ALA"/>
    <property type="match status" value="1"/>
</dbReference>
<dbReference type="GO" id="GO:0002161">
    <property type="term" value="F:aminoacyl-tRNA deacylase activity"/>
    <property type="evidence" value="ECO:0007669"/>
    <property type="project" value="TreeGrafter"/>
</dbReference>
<dbReference type="Proteomes" id="UP000230796">
    <property type="component" value="Unassembled WGS sequence"/>
</dbReference>
<dbReference type="NCBIfam" id="NF002436">
    <property type="entry name" value="PRK01584.1"/>
    <property type="match status" value="1"/>
</dbReference>
<evidence type="ECO:0000259" key="10">
    <source>
        <dbReference type="PROSITE" id="PS50860"/>
    </source>
</evidence>
<dbReference type="InterPro" id="IPR018164">
    <property type="entry name" value="Ala-tRNA-synth_IIc_N"/>
</dbReference>
<keyword evidence="7" id="KW-0694">RNA-binding</keyword>
<dbReference type="SUPFAM" id="SSF101353">
    <property type="entry name" value="Putative anticodon-binding domain of alanyl-tRNA synthetase (AlaRS)"/>
    <property type="match status" value="1"/>
</dbReference>
<keyword evidence="6" id="KW-0067">ATP-binding</keyword>
<dbReference type="SUPFAM" id="SSF55186">
    <property type="entry name" value="ThrRS/AlaRS common domain"/>
    <property type="match status" value="1"/>
</dbReference>
<evidence type="ECO:0000313" key="12">
    <source>
        <dbReference type="Proteomes" id="UP000230796"/>
    </source>
</evidence>
<dbReference type="GO" id="GO:0000049">
    <property type="term" value="F:tRNA binding"/>
    <property type="evidence" value="ECO:0007669"/>
    <property type="project" value="UniProtKB-KW"/>
</dbReference>
<dbReference type="PRINTS" id="PR00980">
    <property type="entry name" value="TRNASYNTHALA"/>
</dbReference>
<evidence type="ECO:0000256" key="6">
    <source>
        <dbReference type="ARBA" id="ARBA00022840"/>
    </source>
</evidence>
<dbReference type="GO" id="GO:0005524">
    <property type="term" value="F:ATP binding"/>
    <property type="evidence" value="ECO:0007669"/>
    <property type="project" value="UniProtKB-KW"/>
</dbReference>
<dbReference type="PANTHER" id="PTHR11777:SF9">
    <property type="entry name" value="ALANINE--TRNA LIGASE, CYTOPLASMIC"/>
    <property type="match status" value="1"/>
</dbReference>
<evidence type="ECO:0000313" key="11">
    <source>
        <dbReference type="EMBL" id="PIR99053.1"/>
    </source>
</evidence>
<dbReference type="EC" id="6.1.1.7" evidence="2"/>
<dbReference type="SUPFAM" id="SSF55681">
    <property type="entry name" value="Class II aaRS and biotin synthetases"/>
    <property type="match status" value="1"/>
</dbReference>
<name>A0A2H0VIZ6_9BACT</name>
<accession>A0A2H0VIZ6</accession>
<evidence type="ECO:0000256" key="1">
    <source>
        <dbReference type="ARBA" id="ARBA00008226"/>
    </source>
</evidence>
<reference evidence="12" key="1">
    <citation type="submission" date="2017-09" db="EMBL/GenBank/DDBJ databases">
        <title>Depth-based differentiation of microbial function through sediment-hosted aquifers and enrichment of novel symbionts in the deep terrestrial subsurface.</title>
        <authorList>
            <person name="Probst A.J."/>
            <person name="Ladd B."/>
            <person name="Jarett J.K."/>
            <person name="Geller-Mcgrath D.E."/>
            <person name="Sieber C.M.K."/>
            <person name="Emerson J.B."/>
            <person name="Anantharaman K."/>
            <person name="Thomas B.C."/>
            <person name="Malmstrom R."/>
            <person name="Stieglmeier M."/>
            <person name="Klingl A."/>
            <person name="Woyke T."/>
            <person name="Ryan C.M."/>
            <person name="Banfield J.F."/>
        </authorList>
    </citation>
    <scope>NUCLEOTIDE SEQUENCE [LARGE SCALE GENOMIC DNA]</scope>
</reference>